<dbReference type="AlphaFoldDB" id="G4YQT6"/>
<dbReference type="RefSeq" id="XP_009517732.1">
    <property type="nucleotide sequence ID" value="XM_009519437.1"/>
</dbReference>
<protein>
    <submittedName>
        <fullName evidence="1">Uncharacterized protein</fullName>
    </submittedName>
</protein>
<evidence type="ECO:0000313" key="1">
    <source>
        <dbReference type="EMBL" id="EGZ30457.1"/>
    </source>
</evidence>
<dbReference type="InParanoid" id="G4YQT6"/>
<dbReference type="Proteomes" id="UP000002640">
    <property type="component" value="Unassembled WGS sequence"/>
</dbReference>
<dbReference type="EMBL" id="JH159151">
    <property type="protein sequence ID" value="EGZ30457.1"/>
    <property type="molecule type" value="Genomic_DNA"/>
</dbReference>
<accession>G4YQT6</accession>
<evidence type="ECO:0000313" key="2">
    <source>
        <dbReference type="Proteomes" id="UP000002640"/>
    </source>
</evidence>
<dbReference type="OMA" id="SFMQRIM"/>
<sequence length="111" mass="11763">MLRCQVAKVAKSRGLVRRFASEAKEAKEEAAKAAPTPAPVVVKKGGSSFLQRVVSFAVGVSVGAGYGLYVLSEDVEHSTKQIQSSVGSLKDEMIAQNAALSKRIEALEKSQ</sequence>
<reference evidence="1 2" key="1">
    <citation type="journal article" date="2006" name="Science">
        <title>Phytophthora genome sequences uncover evolutionary origins and mechanisms of pathogenesis.</title>
        <authorList>
            <person name="Tyler B.M."/>
            <person name="Tripathy S."/>
            <person name="Zhang X."/>
            <person name="Dehal P."/>
            <person name="Jiang R.H."/>
            <person name="Aerts A."/>
            <person name="Arredondo F.D."/>
            <person name="Baxter L."/>
            <person name="Bensasson D."/>
            <person name="Beynon J.L."/>
            <person name="Chapman J."/>
            <person name="Damasceno C.M."/>
            <person name="Dorrance A.E."/>
            <person name="Dou D."/>
            <person name="Dickerman A.W."/>
            <person name="Dubchak I.L."/>
            <person name="Garbelotto M."/>
            <person name="Gijzen M."/>
            <person name="Gordon S.G."/>
            <person name="Govers F."/>
            <person name="Grunwald N.J."/>
            <person name="Huang W."/>
            <person name="Ivors K.L."/>
            <person name="Jones R.W."/>
            <person name="Kamoun S."/>
            <person name="Krampis K."/>
            <person name="Lamour K.H."/>
            <person name="Lee M.K."/>
            <person name="McDonald W.H."/>
            <person name="Medina M."/>
            <person name="Meijer H.J."/>
            <person name="Nordberg E.K."/>
            <person name="Maclean D.J."/>
            <person name="Ospina-Giraldo M.D."/>
            <person name="Morris P.F."/>
            <person name="Phuntumart V."/>
            <person name="Putnam N.H."/>
            <person name="Rash S."/>
            <person name="Rose J.K."/>
            <person name="Sakihama Y."/>
            <person name="Salamov A.A."/>
            <person name="Savidor A."/>
            <person name="Scheuring C.F."/>
            <person name="Smith B.M."/>
            <person name="Sobral B.W."/>
            <person name="Terry A."/>
            <person name="Torto-Alalibo T.A."/>
            <person name="Win J."/>
            <person name="Xu Z."/>
            <person name="Zhang H."/>
            <person name="Grigoriev I.V."/>
            <person name="Rokhsar D.S."/>
            <person name="Boore J.L."/>
        </authorList>
    </citation>
    <scope>NUCLEOTIDE SEQUENCE [LARGE SCALE GENOMIC DNA]</scope>
    <source>
        <strain evidence="1 2">P6497</strain>
    </source>
</reference>
<keyword evidence="2" id="KW-1185">Reference proteome</keyword>
<gene>
    <name evidence="1" type="ORF">PHYSODRAFT_310361</name>
</gene>
<dbReference type="SMR" id="G4YQT6"/>
<name>G4YQT6_PHYSP</name>
<dbReference type="KEGG" id="psoj:PHYSODRAFT_310361"/>
<proteinExistence type="predicted"/>
<organism evidence="1 2">
    <name type="scientific">Phytophthora sojae (strain P6497)</name>
    <name type="common">Soybean stem and root rot agent</name>
    <name type="synonym">Phytophthora megasperma f. sp. glycines</name>
    <dbReference type="NCBI Taxonomy" id="1094619"/>
    <lineage>
        <taxon>Eukaryota</taxon>
        <taxon>Sar</taxon>
        <taxon>Stramenopiles</taxon>
        <taxon>Oomycota</taxon>
        <taxon>Peronosporomycetes</taxon>
        <taxon>Peronosporales</taxon>
        <taxon>Peronosporaceae</taxon>
        <taxon>Phytophthora</taxon>
    </lineage>
</organism>
<dbReference type="GeneID" id="20643264"/>